<feature type="compositionally biased region" description="Low complexity" evidence="1">
    <location>
        <begin position="101"/>
        <end position="120"/>
    </location>
</feature>
<dbReference type="AlphaFoldDB" id="A0A239GS69"/>
<name>A0A239GS69_9ACTN</name>
<feature type="compositionally biased region" description="Pro residues" evidence="1">
    <location>
        <begin position="91"/>
        <end position="100"/>
    </location>
</feature>
<dbReference type="Proteomes" id="UP000198282">
    <property type="component" value="Unassembled WGS sequence"/>
</dbReference>
<organism evidence="2 3">
    <name type="scientific">Streptosporangium subroseum</name>
    <dbReference type="NCBI Taxonomy" id="106412"/>
    <lineage>
        <taxon>Bacteria</taxon>
        <taxon>Bacillati</taxon>
        <taxon>Actinomycetota</taxon>
        <taxon>Actinomycetes</taxon>
        <taxon>Streptosporangiales</taxon>
        <taxon>Streptosporangiaceae</taxon>
        <taxon>Streptosporangium</taxon>
    </lineage>
</organism>
<dbReference type="EMBL" id="FZOD01000014">
    <property type="protein sequence ID" value="SNS71811.1"/>
    <property type="molecule type" value="Genomic_DNA"/>
</dbReference>
<evidence type="ECO:0008006" key="4">
    <source>
        <dbReference type="Google" id="ProtNLM"/>
    </source>
</evidence>
<protein>
    <recommendedName>
        <fullName evidence="4">CHAT domain-containing protein</fullName>
    </recommendedName>
</protein>
<gene>
    <name evidence="2" type="ORF">SAMN05216276_1014120</name>
</gene>
<dbReference type="RefSeq" id="WP_143653242.1">
    <property type="nucleotide sequence ID" value="NZ_FZOD01000014.1"/>
</dbReference>
<proteinExistence type="predicted"/>
<accession>A0A239GS69</accession>
<dbReference type="OrthoDB" id="4230780at2"/>
<evidence type="ECO:0000313" key="3">
    <source>
        <dbReference type="Proteomes" id="UP000198282"/>
    </source>
</evidence>
<feature type="region of interest" description="Disordered" evidence="1">
    <location>
        <begin position="86"/>
        <end position="160"/>
    </location>
</feature>
<sequence length="614" mass="64591">MNPVAVVRAAHTVRDELDHLMGGASEELRGRLDLLLAEEGKQPPGSLADAVIMLIAQYGPAWERLAMLLRLNNHVTAEELVPSLADSAGPDWPPAAPSPGSPSAASSSTGPSSAGSTDPGLPHAGSRGADWLLSSGPHASSLEQPPSAPAAPATDRGPSMIGRLTDAFRRRRGERDAAPADRRTQDAFPLIESLAEVVGGWGVEVDVGLSPGQGGGGAAASPSGEPVDLDVQIIAEGFEAPGGWRVRLLADGASPYPKATLNLIALPQEQPETVRQIQTIHSVHGQVTGFGVRSISVLDSPGKLGQNVPPEPVAGTRVRLTGLEEPADITVVIVHGDRPGRLWWTYQSPHFITPDQAESSDLGMRTSEFGRRLTERGHLSEDVGRRVASKIPRGFWDLLNAVAGRVAPRRPSVLILSQEPHVPWELAVLEQPVDPSVPRYLNCQTMTGRWPIGGRRPELPPPVRVRGDSMAVVYSAAEAHSLVTAYGATQVAPLFGDILNMFGRSPDIIHFAAADSTPSAPGQGLGGAPFVFLEGSGDPQAFLLAGASGVVAPLWSDGPVGGRLAQGFYGRCFGGEPPAEVLRSLRSQSPATLAAYQFYGHPSLRLTRSQPPGA</sequence>
<evidence type="ECO:0000313" key="2">
    <source>
        <dbReference type="EMBL" id="SNS71811.1"/>
    </source>
</evidence>
<reference evidence="2 3" key="1">
    <citation type="submission" date="2017-06" db="EMBL/GenBank/DDBJ databases">
        <authorList>
            <person name="Kim H.J."/>
            <person name="Triplett B.A."/>
        </authorList>
    </citation>
    <scope>NUCLEOTIDE SEQUENCE [LARGE SCALE GENOMIC DNA]</scope>
    <source>
        <strain evidence="2 3">CGMCC 4.2132</strain>
    </source>
</reference>
<keyword evidence="3" id="KW-1185">Reference proteome</keyword>
<evidence type="ECO:0000256" key="1">
    <source>
        <dbReference type="SAM" id="MobiDB-lite"/>
    </source>
</evidence>